<evidence type="ECO:0000313" key="2">
    <source>
        <dbReference type="Proteomes" id="UP000231292"/>
    </source>
</evidence>
<dbReference type="Gene3D" id="1.10.287.1080">
    <property type="entry name" value="MazG-like"/>
    <property type="match status" value="2"/>
</dbReference>
<gene>
    <name evidence="1" type="ORF">COX41_04600</name>
</gene>
<proteinExistence type="predicted"/>
<comment type="caution">
    <text evidence="1">The sequence shown here is derived from an EMBL/GenBank/DDBJ whole genome shotgun (WGS) entry which is preliminary data.</text>
</comment>
<dbReference type="SUPFAM" id="SSF101386">
    <property type="entry name" value="all-alpha NTP pyrophosphatases"/>
    <property type="match status" value="1"/>
</dbReference>
<name>A0A2G9YIK3_9BACT</name>
<dbReference type="EMBL" id="PCRK01000114">
    <property type="protein sequence ID" value="PIP19099.1"/>
    <property type="molecule type" value="Genomic_DNA"/>
</dbReference>
<evidence type="ECO:0000313" key="1">
    <source>
        <dbReference type="EMBL" id="PIP19099.1"/>
    </source>
</evidence>
<sequence length="168" mass="19169">MALNHRAIGLANELGELSEIIVKIKKLPINNSKRINIIEELGDMCWYLAGVARFLGQDIKPKKVLQYQIHNASDLHQLITKMAIQIGKITEIIKAATYFGKPINCKELSTAFDKLVFAISYLCKTINVSLEAVLKKNIDKLRIRYPEKFTEEKALNRDRSQERKALSK</sequence>
<reference evidence="1 2" key="1">
    <citation type="submission" date="2017-09" db="EMBL/GenBank/DDBJ databases">
        <title>Depth-based differentiation of microbial function through sediment-hosted aquifers and enrichment of novel symbionts in the deep terrestrial subsurface.</title>
        <authorList>
            <person name="Probst A.J."/>
            <person name="Ladd B."/>
            <person name="Jarett J.K."/>
            <person name="Geller-Mcgrath D.E."/>
            <person name="Sieber C.M."/>
            <person name="Emerson J.B."/>
            <person name="Anantharaman K."/>
            <person name="Thomas B.C."/>
            <person name="Malmstrom R."/>
            <person name="Stieglmeier M."/>
            <person name="Klingl A."/>
            <person name="Woyke T."/>
            <person name="Ryan C.M."/>
            <person name="Banfield J.F."/>
        </authorList>
    </citation>
    <scope>NUCLEOTIDE SEQUENCE [LARGE SCALE GENOMIC DNA]</scope>
    <source>
        <strain evidence="1">CG23_combo_of_CG06-09_8_20_14_all_41_10</strain>
    </source>
</reference>
<dbReference type="Proteomes" id="UP000231292">
    <property type="component" value="Unassembled WGS sequence"/>
</dbReference>
<organism evidence="1 2">
    <name type="scientific">Candidatus Sherwoodlollariibacterium unditelluris</name>
    <dbReference type="NCBI Taxonomy" id="1974757"/>
    <lineage>
        <taxon>Bacteria</taxon>
        <taxon>Pseudomonadati</taxon>
        <taxon>Candidatus Omnitrophota</taxon>
        <taxon>Candidatus Sherwoodlollariibacterium</taxon>
    </lineage>
</organism>
<evidence type="ECO:0008006" key="3">
    <source>
        <dbReference type="Google" id="ProtNLM"/>
    </source>
</evidence>
<protein>
    <recommendedName>
        <fullName evidence="3">NTP pyrophosphohydrolase MazG putative catalytic core domain-containing protein</fullName>
    </recommendedName>
</protein>
<accession>A0A2G9YIK3</accession>
<dbReference type="AlphaFoldDB" id="A0A2G9YIK3"/>